<evidence type="ECO:0000313" key="1">
    <source>
        <dbReference type="EMBL" id="AFC23063.1"/>
    </source>
</evidence>
<dbReference type="STRING" id="984262.SGRA_0324"/>
<dbReference type="OrthoDB" id="1519825at2"/>
<dbReference type="EMBL" id="CP002831">
    <property type="protein sequence ID" value="AFC23063.1"/>
    <property type="molecule type" value="Genomic_DNA"/>
</dbReference>
<dbReference type="KEGG" id="sgn:SGRA_0324"/>
<sequence>MGPAAALQFGAAAAMLRRSQFCSALRFFSLCSKKLGLAFGHGCAALGHSGLRPVGASPPA</sequence>
<gene>
    <name evidence="1" type="ordered locus">SGRA_0324</name>
</gene>
<reference evidence="1 2" key="1">
    <citation type="journal article" date="2012" name="Stand. Genomic Sci.">
        <title>Complete genome sequencing and analysis of Saprospira grandis str. Lewin, a predatory marine bacterium.</title>
        <authorList>
            <person name="Saw J.H."/>
            <person name="Yuryev A."/>
            <person name="Kanbe M."/>
            <person name="Hou S."/>
            <person name="Young A.G."/>
            <person name="Aizawa S."/>
            <person name="Alam M."/>
        </authorList>
    </citation>
    <scope>NUCLEOTIDE SEQUENCE [LARGE SCALE GENOMIC DNA]</scope>
    <source>
        <strain evidence="1 2">Lewin</strain>
    </source>
</reference>
<dbReference type="AlphaFoldDB" id="H6L7N1"/>
<accession>H6L7N1</accession>
<proteinExistence type="predicted"/>
<evidence type="ECO:0000313" key="2">
    <source>
        <dbReference type="Proteomes" id="UP000007519"/>
    </source>
</evidence>
<protein>
    <submittedName>
        <fullName evidence="1">Uncharacterized protein</fullName>
    </submittedName>
</protein>
<dbReference type="Proteomes" id="UP000007519">
    <property type="component" value="Chromosome"/>
</dbReference>
<keyword evidence="2" id="KW-1185">Reference proteome</keyword>
<organism evidence="1 2">
    <name type="scientific">Saprospira grandis (strain Lewin)</name>
    <dbReference type="NCBI Taxonomy" id="984262"/>
    <lineage>
        <taxon>Bacteria</taxon>
        <taxon>Pseudomonadati</taxon>
        <taxon>Bacteroidota</taxon>
        <taxon>Saprospiria</taxon>
        <taxon>Saprospirales</taxon>
        <taxon>Saprospiraceae</taxon>
        <taxon>Saprospira</taxon>
    </lineage>
</organism>
<name>H6L7N1_SAPGL</name>
<dbReference type="HOGENOM" id="CLU_2939159_0_0_10"/>